<dbReference type="Proteomes" id="UP000199111">
    <property type="component" value="Unassembled WGS sequence"/>
</dbReference>
<sequence length="363" mass="39923">MDAPFTVAALVDIDDFVASRRSRGQPWALHQLDRAGRAVRAVTYGRPAASCRSTPPDEWLVLLTGDDPHTLMTEAGGLAEELRTRIVGETELTATVSLGTPHSGPGGVAAAERGARWTNSYKLLLGGDQVITSPAPDRPGSPPPVRIEPELARRIQVGDVGGAAGLLSNWVDRCLQERDLDPKTLHSWLMGELLFVVDVVNRSRLAGGSTDWLEACARLPVERLITVTEIHERSYLHIWLEETVRRLVPGDGAKDILTMAESYLTAHYTDPRLRLSTVAEAISASPFYISHLFAEERGTTFLRHLTGLRLRHARTLLSTSALPVDVVATESGYLSAKALRSVFRRHVGCSPTEYRRQTYRARP</sequence>
<evidence type="ECO:0000313" key="5">
    <source>
        <dbReference type="EMBL" id="SFJ03167.1"/>
    </source>
</evidence>
<keyword evidence="3" id="KW-0804">Transcription</keyword>
<keyword evidence="2" id="KW-0238">DNA-binding</keyword>
<keyword evidence="1" id="KW-0805">Transcription regulation</keyword>
<evidence type="ECO:0000313" key="6">
    <source>
        <dbReference type="Proteomes" id="UP000199111"/>
    </source>
</evidence>
<evidence type="ECO:0000256" key="2">
    <source>
        <dbReference type="ARBA" id="ARBA00023125"/>
    </source>
</evidence>
<dbReference type="PANTHER" id="PTHR43280">
    <property type="entry name" value="ARAC-FAMILY TRANSCRIPTIONAL REGULATOR"/>
    <property type="match status" value="1"/>
</dbReference>
<dbReference type="SUPFAM" id="SSF46689">
    <property type="entry name" value="Homeodomain-like"/>
    <property type="match status" value="1"/>
</dbReference>
<dbReference type="InterPro" id="IPR009057">
    <property type="entry name" value="Homeodomain-like_sf"/>
</dbReference>
<keyword evidence="6" id="KW-1185">Reference proteome</keyword>
<dbReference type="GO" id="GO:0043565">
    <property type="term" value="F:sequence-specific DNA binding"/>
    <property type="evidence" value="ECO:0007669"/>
    <property type="project" value="InterPro"/>
</dbReference>
<dbReference type="GO" id="GO:0003700">
    <property type="term" value="F:DNA-binding transcription factor activity"/>
    <property type="evidence" value="ECO:0007669"/>
    <property type="project" value="InterPro"/>
</dbReference>
<dbReference type="Gene3D" id="1.10.10.60">
    <property type="entry name" value="Homeodomain-like"/>
    <property type="match status" value="1"/>
</dbReference>
<dbReference type="RefSeq" id="WP_093886946.1">
    <property type="nucleotide sequence ID" value="NZ_FOQY01000006.1"/>
</dbReference>
<name>A0A1I3N1Q8_9ACTN</name>
<dbReference type="PANTHER" id="PTHR43280:SF2">
    <property type="entry name" value="HTH-TYPE TRANSCRIPTIONAL REGULATOR EXSA"/>
    <property type="match status" value="1"/>
</dbReference>
<reference evidence="6" key="1">
    <citation type="submission" date="2016-10" db="EMBL/GenBank/DDBJ databases">
        <authorList>
            <person name="Varghese N."/>
            <person name="Submissions S."/>
        </authorList>
    </citation>
    <scope>NUCLEOTIDE SEQUENCE [LARGE SCALE GENOMIC DNA]</scope>
    <source>
        <strain evidence="6">CGMCC 4.2126</strain>
    </source>
</reference>
<evidence type="ECO:0000256" key="3">
    <source>
        <dbReference type="ARBA" id="ARBA00023163"/>
    </source>
</evidence>
<evidence type="ECO:0000256" key="1">
    <source>
        <dbReference type="ARBA" id="ARBA00023015"/>
    </source>
</evidence>
<dbReference type="InterPro" id="IPR018060">
    <property type="entry name" value="HTH_AraC"/>
</dbReference>
<dbReference type="SMART" id="SM00342">
    <property type="entry name" value="HTH_ARAC"/>
    <property type="match status" value="1"/>
</dbReference>
<evidence type="ECO:0000259" key="4">
    <source>
        <dbReference type="PROSITE" id="PS01124"/>
    </source>
</evidence>
<accession>A0A1I3N1Q8</accession>
<dbReference type="PROSITE" id="PS01124">
    <property type="entry name" value="HTH_ARAC_FAMILY_2"/>
    <property type="match status" value="1"/>
</dbReference>
<proteinExistence type="predicted"/>
<gene>
    <name evidence="5" type="ORF">SAMN05216275_10685</name>
</gene>
<dbReference type="AlphaFoldDB" id="A0A1I3N1Q8"/>
<dbReference type="Pfam" id="PF12833">
    <property type="entry name" value="HTH_18"/>
    <property type="match status" value="1"/>
</dbReference>
<dbReference type="InterPro" id="IPR018062">
    <property type="entry name" value="HTH_AraC-typ_CS"/>
</dbReference>
<organism evidence="5 6">
    <name type="scientific">Streptosporangium canum</name>
    <dbReference type="NCBI Taxonomy" id="324952"/>
    <lineage>
        <taxon>Bacteria</taxon>
        <taxon>Bacillati</taxon>
        <taxon>Actinomycetota</taxon>
        <taxon>Actinomycetes</taxon>
        <taxon>Streptosporangiales</taxon>
        <taxon>Streptosporangiaceae</taxon>
        <taxon>Streptosporangium</taxon>
    </lineage>
</organism>
<dbReference type="GeneID" id="96298035"/>
<feature type="domain" description="HTH araC/xylS-type" evidence="4">
    <location>
        <begin position="258"/>
        <end position="357"/>
    </location>
</feature>
<dbReference type="PROSITE" id="PS00041">
    <property type="entry name" value="HTH_ARAC_FAMILY_1"/>
    <property type="match status" value="1"/>
</dbReference>
<protein>
    <submittedName>
        <fullName evidence="5">Helix-turn-helix domain-containing protein</fullName>
    </submittedName>
</protein>
<dbReference type="EMBL" id="FOQY01000006">
    <property type="protein sequence ID" value="SFJ03167.1"/>
    <property type="molecule type" value="Genomic_DNA"/>
</dbReference>